<dbReference type="GO" id="GO:0040017">
    <property type="term" value="P:positive regulation of locomotion"/>
    <property type="evidence" value="ECO:0007669"/>
    <property type="project" value="UniProtKB-ARBA"/>
</dbReference>
<feature type="domain" description="Ig-like" evidence="8">
    <location>
        <begin position="4581"/>
        <end position="4669"/>
    </location>
</feature>
<dbReference type="Gene3D" id="2.60.40.10">
    <property type="entry name" value="Immunoglobulins"/>
    <property type="match status" value="33"/>
</dbReference>
<dbReference type="InterPro" id="IPR003598">
    <property type="entry name" value="Ig_sub2"/>
</dbReference>
<feature type="region of interest" description="Disordered" evidence="7">
    <location>
        <begin position="4329"/>
        <end position="4489"/>
    </location>
</feature>
<feature type="domain" description="Ig-like" evidence="8">
    <location>
        <begin position="321"/>
        <end position="413"/>
    </location>
</feature>
<dbReference type="FunFam" id="2.60.40.10:FF:000107">
    <property type="entry name" value="Myosin, light chain kinase a"/>
    <property type="match status" value="2"/>
</dbReference>
<feature type="domain" description="Ig-like" evidence="8">
    <location>
        <begin position="2055"/>
        <end position="2147"/>
    </location>
</feature>
<feature type="domain" description="Ig-like" evidence="8">
    <location>
        <begin position="1116"/>
        <end position="1207"/>
    </location>
</feature>
<dbReference type="InterPro" id="IPR036179">
    <property type="entry name" value="Ig-like_dom_sf"/>
</dbReference>
<comment type="subcellular location">
    <subcellularLocation>
        <location evidence="1">Cytoplasm</location>
        <location evidence="1">Myofibril</location>
    </subcellularLocation>
</comment>
<evidence type="ECO:0000256" key="7">
    <source>
        <dbReference type="SAM" id="MobiDB-lite"/>
    </source>
</evidence>
<dbReference type="PANTHER" id="PTHR47633:SF4">
    <property type="entry name" value="MYOPALLADIN ISOFORM X1"/>
    <property type="match status" value="1"/>
</dbReference>
<feature type="domain" description="Ig-like" evidence="8">
    <location>
        <begin position="3737"/>
        <end position="3830"/>
    </location>
</feature>
<dbReference type="PROSITE" id="PS50835">
    <property type="entry name" value="IG_LIKE"/>
    <property type="match status" value="32"/>
</dbReference>
<dbReference type="Proteomes" id="UP000887572">
    <property type="component" value="Unplaced"/>
</dbReference>
<accession>A0A914H0K8</accession>
<dbReference type="PANTHER" id="PTHR47633">
    <property type="entry name" value="IMMUNOGLOBULIN"/>
    <property type="match status" value="1"/>
</dbReference>
<feature type="domain" description="Ig-like" evidence="8">
    <location>
        <begin position="3098"/>
        <end position="3189"/>
    </location>
</feature>
<feature type="domain" description="Ig-like" evidence="8">
    <location>
        <begin position="134"/>
        <end position="226"/>
    </location>
</feature>
<keyword evidence="5" id="KW-1015">Disulfide bond</keyword>
<feature type="domain" description="Ig-like" evidence="8">
    <location>
        <begin position="3878"/>
        <end position="3964"/>
    </location>
</feature>
<feature type="compositionally biased region" description="Basic and acidic residues" evidence="7">
    <location>
        <begin position="4330"/>
        <end position="4362"/>
    </location>
</feature>
<evidence type="ECO:0000256" key="6">
    <source>
        <dbReference type="ARBA" id="ARBA00023319"/>
    </source>
</evidence>
<feature type="domain" description="Ig-like" evidence="8">
    <location>
        <begin position="703"/>
        <end position="796"/>
    </location>
</feature>
<evidence type="ECO:0000313" key="10">
    <source>
        <dbReference type="WBParaSite" id="Gr19_v10_g12833.t1"/>
    </source>
</evidence>
<feature type="domain" description="Ig-like" evidence="8">
    <location>
        <begin position="1654"/>
        <end position="1746"/>
    </location>
</feature>
<feature type="domain" description="Ig-like" evidence="8">
    <location>
        <begin position="4688"/>
        <end position="4778"/>
    </location>
</feature>
<dbReference type="FunFam" id="2.60.40.10:FF:000119">
    <property type="entry name" value="Sallimus, isoform P"/>
    <property type="match status" value="5"/>
</dbReference>
<keyword evidence="9" id="KW-1185">Reference proteome</keyword>
<evidence type="ECO:0000256" key="5">
    <source>
        <dbReference type="ARBA" id="ARBA00023157"/>
    </source>
</evidence>
<dbReference type="FunFam" id="2.60.40.10:FF:000962">
    <property type="entry name" value="titin isoform X1"/>
    <property type="match status" value="19"/>
</dbReference>
<dbReference type="WBParaSite" id="Gr19_v10_g12833.t1">
    <property type="protein sequence ID" value="Gr19_v10_g12833.t1"/>
    <property type="gene ID" value="Gr19_v10_g12833"/>
</dbReference>
<feature type="domain" description="Ig-like" evidence="8">
    <location>
        <begin position="18"/>
        <end position="106"/>
    </location>
</feature>
<feature type="compositionally biased region" description="Polar residues" evidence="7">
    <location>
        <begin position="4394"/>
        <end position="4470"/>
    </location>
</feature>
<dbReference type="InterPro" id="IPR013783">
    <property type="entry name" value="Ig-like_fold"/>
</dbReference>
<feature type="domain" description="Ig-like" evidence="8">
    <location>
        <begin position="863"/>
        <end position="953"/>
    </location>
</feature>
<evidence type="ECO:0000313" key="9">
    <source>
        <dbReference type="Proteomes" id="UP000887572"/>
    </source>
</evidence>
<dbReference type="InterPro" id="IPR007110">
    <property type="entry name" value="Ig-like_dom"/>
</dbReference>
<dbReference type="CDD" id="cd00096">
    <property type="entry name" value="Ig"/>
    <property type="match status" value="10"/>
</dbReference>
<feature type="domain" description="Ig-like" evidence="8">
    <location>
        <begin position="4812"/>
        <end position="4900"/>
    </location>
</feature>
<feature type="domain" description="Ig-like" evidence="8">
    <location>
        <begin position="4010"/>
        <end position="4097"/>
    </location>
</feature>
<keyword evidence="3" id="KW-0963">Cytoplasm</keyword>
<feature type="domain" description="Ig-like" evidence="8">
    <location>
        <begin position="1923"/>
        <end position="2015"/>
    </location>
</feature>
<feature type="domain" description="Ig-like" evidence="8">
    <location>
        <begin position="2438"/>
        <end position="2529"/>
    </location>
</feature>
<feature type="compositionally biased region" description="Polar residues" evidence="7">
    <location>
        <begin position="4480"/>
        <end position="4489"/>
    </location>
</feature>
<sequence>MPFQKPLGVKEDPNQTPPNFIRPLRDKRALIGQNIVLECQIEAHPDPVVKWLKDGHNVSQCPDYQMVEEGKTYRLLIPKAQSADCGRFTVQAMNAAGIKQSTCMLIVAPAPTPVPGGVTSITSSPAPPQTPVGPSVPLFLKELKHQPMKPSAAAVLEARVVGVPVPQVEWLKDGQPLNNYRIKTEYNPQTGICLLTVPQLFAEDMGEYTCRANNASGKAESRAQIMPQEQYDRWFADEQQMVTRERKQRLLAAQRAQLQQQHQQQYSRRTPQQMMGFSPRATPSFIQRQLGQVQPAQHLLGFMSPASDLSDQFATDQPMPPAMAPVFRNKLRGLRLTEGTDAVLQCSVVGIPKPRIGWFKNGRPLVPSHRWQTHYSGTMALLKVSMMMPEDSGEYTMIAENLHGRAHSSARIEVYPLHSTPPVLPQSFSSPDYPIRVHQQQGQQFQAVQQPSQARPAQQQQQQFHSVQPAENDPEFRLGSPPKEQYHQKERKNNYHRITNNSNSFSIHLLVNNHHNHHRNLHVNSKKLKSTSTGHQNNQYNQSTNRQNSLFSNIRHTNIKNKLYSKSTDQSVQPAYRPQDQFAVYRHTPERFEQQHQGQQPNFRAQQLSVEQPKTQTPVRTQKWDFEQLLLDPLLFESETRRQIHPYLRPPEQAEYYLQEQLRRRRIREMAPPPAKKNGPMMNGGAMIANGTAGKQPTGVKPPQFVEMPKPTAVKPGEKAVFKAKATGQPVPELLWMSLSQPQRKLAAESKKFQIAGGKDGQSQLSVLNVQQEDLGTYACVASNAGGSFQAQFELAFPGSAGTATTKSVAGGAGAARQKFQSPAPEAREQVVLKRVDRTRQFTSAKRPHLEEEKELVPSKSAPAFSSQLNNQTLIEGQHAMLDLKFSPTDDPNLKVAWLLNGKPIMATQRVTTLLDYGYAVLEINPVTVFDHGEYTCVAVNTMGEARQSAFIEVLSYVPSQPSPAGADQLVPERPRGVLAPGKDRPNFHMELRSQELFVGQPLRLETKLTPISDPSMKVAFFLNGTPVQSNERVQALYQNGFALLSVAEVTEQDAGFYVFQAENDIGTAETSATVVVVARTDEGKYLAESEVYEHDVEDMRELKSIKEAEGKMHVPQFVQPPRDFNCEDELGRSYFDARIKPTNDPSLRVTWLKDGQPLPNANRIQLINNFGFASLTIHPTYPEDAGVYSCVLTNSLGQAQADANLSTISTGDILSDPLHAGALPTIQAHEEYQVHMGPVFQPDRLEEVQSVEQPRFARPLDGQVEVEQEQPVHFECRVQPANDVKMAVHWLFNGQPLYAAHRFRPMFDFGYVALDILYAFPEDSGTYTCVAQNELGDAQTSIELSVKPKDTLYQDPLHPEGLDRIQELEQPKDFSLPEVPDRECDNPPKFLGTLQDIEYPEGDDLIFEIKLVPVNDPTMKVEWFVNDQPLYNSSRIHAQNDFGFITLFIKGVIPEDAGQYVVRATNEKGQAESACAVNIVGKDAILSAPQHEQSLSKIEYLEGLDKYPRQEIPDYEPTAPKFVQPLAGDLGEVEEGEPLRFECTYEPVGDNQLHIFWLRDGQPLLHASRLRTFHDFGYCSLDILSVYSEDSGTYTCVAENALGRAETSTKFSCEPKSRIFSEPQHPTSYARIQEMEAPKPLPEEVPEPDRQAPQFTKPLSASGAQVAESESVYLEAQYGPLDDNSIVCEWLFNGQPLMKAHRFVLSQDFGFAALTILYMYPEDSGTYTLVIRNAAGESASSVDLSCEGKEALLSEPIHPQSVARIAELEAPRPVPEEPAEPEKQSPQIVKQLTVTAQGEGGPAETQALHFDAQYTPTDDNTVKIEWFLNEQPLFNSNRHHLTNDFGYAALDINFLLAEDAGDYTLVVSNAVGQAQTSASVQIEGGALILEDTQHPESFRRIQELEAIRPAEPEEPELVPEAPQFTQELTGLVDSLAEGMPLHLDATVMPITDPKLRIEWFFNGQPLQFSSRIRTIHDFGYVALEFAHLLPSDSGTYTCRATNEIGEAESSITIDCETKRNLYLDSQHEQSWQKIQEIEGRQLLKEPSPELHFLPPTFIVPLSNFEDLIEGDVVRLECRLQPVNDPTLKVYWTCNEQPLPEGNRFMPARNLDLVTLDILTVYGEDSGLYSCRAVSDFGEAQTSATVKCQPTDALMLDTQHEQSWQQIQEIENRQPPEFIVPEPEIVAPRFVVPIASGQSEFQEGDPIHLEGQIEPTNDNQLVVEWFLNGQPLPNGHRFRKVHDFGYVSLDILYAFDADSGEYTCVARSELGSLFTDPQHEQSWQRIQELEAPKEVAPEAEPLAPEAPAFAGQLQSLERVEGQPAHFETRVTPVNDNKLRVQWFKDGQPLADSNRFAFTKDFGLIALDFLHTQAHDSGTYTVVATNEQGEARAEGSLTVQPVDSILGDTQHEQSWQRIQELEAPRPGPEEAPLAEHAAPRFTQPLNSQTDLIEGQPAHFEAQVEPIADPRLRLQWFHNGRPLPMSNRISMRNDFGLVTLDIHYVLAQDVGDYRCVAANEGGEASTEGRLEVEKRPGLLTDTMHDASWVRIQEMEAPREPPPEPEPVQYPKPQFTQPLQSQADVPENSVVLFEARVMPINDPGLQLQWYRNDQPLLQSNRYQIGEEFGHVWLRIVGAGLHDAGTYSCKAVNKEGAAMTNASLTVAADDSLLLNTLHEQSYQRIQELEAIDKNPQLAFPEMEFGKPNWTKTFENVELEQEGGIVQLIGHVEPVGDPNLKIEWFLNGVPLQNANRFRQEKNFGEVVLYILHVLPHDSGVYTCTASNAQGEATTSATVKVAGYEKILKDVQHPESWNEIQILEAPKIREEIEIAEVKEKPRFLTQLESVADISEGTPVRLEATFQPARDNDLSCTWEFNGHPLGASQLVRTRTDLGWAALDISAVNPDHEGVYTLKIANSEGEAASSASIKVVGIGNILGDTQHEESWRQIQILEAPLERPPSPPAPEYPAPTFQQQISDIDCDEGDVIKFEAIFMPNNDPGVTIQWVRNGVPLVHGSKYAIAYDFGLCTLIIGYTIPEDEGVYQLCVQNSQGEAITSATLKCNAKAPILDDVQHEQSWQRIQEIEAPKEPLPEPEPAPKVAPKFTSPVLTPGEVHEGQPAHFETTVEPIDDNELKIQWYLNGAPVPDSSRLKQIADFGWVILNINDTELRDAGDWECVAVNSVGEARASAKLNVLPRDRLLLEPINQSSLAQIEQLEAPRAGPAEPEAPVFEAPTISAQLQAPAGLSEGDSAHLEAHFTPVADPKTRVEWYKDGQPIYHSNRHRMVNDFGFGILDILYLLAHDSGEYQIKVINDQGEASSSVQLEVAPTESLLLQPQSEQKAKAVGDLEERLAFRPTKEELVREGRMPVFVAPLSAPSESEQGERAHFTARYEPMDDNQLKIQWFLNNKPLLTGSRVKTINEFGVVVLEIYPVYPEDTGDYVCKAINKQGEAVTSTSLKVTPKEGIEAQPQIPQAMAGAQQKITQIEAPKPPKPEEPAKEFGAPNFVSQLPSLPQLREGALIHLDAKLEPTDDTNLRVEWYHNGELVLNTNRMKTIHDFGFVVLELCPAEPQDNGTWLCRAINNQGQAETQCQIEVVGDSGISYDWVSPGQRQERIEELDNWVGRPPAELAAPAIEFGAPSFTEQLKDAGELQEAQAHAFLCVLEPIGDPSMHIEWQHNGHSVPYSNRIHLSNDFGVITLMIKHLIAQDAGEYKCIARNAKGEASTAATIEVQTLIAQEQPVVQQSLVETLDAAEGESVHLECRVTPINDPQLQVYWLKNGQPLPDANRYVQSFEFGFITLDILFAIAEDGGDYELVAVNAKGEARTKTHINVTPKPGLLFQPQAPGSQVVDNLEHHLRQFTKAQLALTAEDAWQPGAQQAPVFKAELNNIGVEEGDFCRFETQLAPINDPYMKVEWYKNTKPVDIGARFRNTLDSGYCCLDLLYALPDDTGEYACVATNQFGQAMLTGKLACSGKQHVLTTPQIPQGLRVKDVRKNVYHAEAGPQPARQKQKPQFLILPRNAQVEENMPARFECAVEGNPRPKVIWYVNGHQALHGHRCKLNYDGVHYLTISHARISDAGTIEAIARNTEGEVQSKASLDVFQHQDFRQHKLREAKLKTVDELQNRAVQWQRDTLGQLGEVFEKAPKGDVHKLAKVELQKAPIEQLETEELVQKFTRTKDEQYYNKLAYVEKTQKEFPGLELEPVQLKAGEVSRYQPVHEKMETVKLRELTEKEAKKEAEPLPDWASGEVKLGEPVGKATQGPELEREPSIPHRDQVKLKTAKPKPATEAPPVEHVTIEEDRAKMASVKQGPPIEQEPFVAHKDQVQIKQQFKPKEVKLHEPGKVEGADKQLKDIPPVVKEEFERSSVPSKELPPKALSSAQHSNLQALPLQAPTKHASQPQAITQKQASPPQATIQKQASIPQAITQKQASPPQASIQKQASPPQATIQKQASPPQATIQKQQGLQLQSRPQPTKLMPSAKTAPTISQNLKPVQAEIGRSATFSITYSGDEPVTAKWFHNGKHLRSAFDTQIRTSPGESNLILSKLKGAHAGDYTVRLENVAGQCESNASLAVSAVPDRGVAPQFGQRVQDQRVQQGQTAKLSCSITGTPRPTVTWFKEGKQLPNMERYQQTDSDAETSLSIVDIVPPDAGVYECVAKNPAGEVRCKSRLNIVLTKTGAEAERGPKQEAPRFAEPIKPVIGQEGANAEFRAKYSGEPEPTIRWWRNNEPVKTNDRVDFGHAEGQAWLRISGLMNEDVAEYKCEAVNPVGKAQSVANLVLQPSAGRVIAGKPGAYPGQITGPGKFGQAAFATKAPEFVTKLNSINARQGENIKFSVEIDGNPAPTVQWLVNGKQISAGGFHLITQEGNKVSLEVKKVTPANAGTYTVQVRNQHGVAQSEAKLSVAGSSVGVQR</sequence>
<organism evidence="9 10">
    <name type="scientific">Globodera rostochiensis</name>
    <name type="common">Golden nematode worm</name>
    <name type="synonym">Heterodera rostochiensis</name>
    <dbReference type="NCBI Taxonomy" id="31243"/>
    <lineage>
        <taxon>Eukaryota</taxon>
        <taxon>Metazoa</taxon>
        <taxon>Ecdysozoa</taxon>
        <taxon>Nematoda</taxon>
        <taxon>Chromadorea</taxon>
        <taxon>Rhabditida</taxon>
        <taxon>Tylenchina</taxon>
        <taxon>Tylenchomorpha</taxon>
        <taxon>Tylenchoidea</taxon>
        <taxon>Heteroderidae</taxon>
        <taxon>Heteroderinae</taxon>
        <taxon>Globodera</taxon>
    </lineage>
</organism>
<feature type="domain" description="Ig-like" evidence="8">
    <location>
        <begin position="2703"/>
        <end position="2794"/>
    </location>
</feature>
<keyword evidence="4" id="KW-0677">Repeat</keyword>
<feature type="domain" description="Ig-like" evidence="8">
    <location>
        <begin position="1389"/>
        <end position="1479"/>
    </location>
</feature>
<feature type="compositionally biased region" description="Basic and acidic residues" evidence="7">
    <location>
        <begin position="4261"/>
        <end position="4275"/>
    </location>
</feature>
<dbReference type="GO" id="GO:0045989">
    <property type="term" value="P:positive regulation of striated muscle contraction"/>
    <property type="evidence" value="ECO:0007669"/>
    <property type="project" value="UniProtKB-ARBA"/>
</dbReference>
<feature type="domain" description="Ig-like" evidence="8">
    <location>
        <begin position="2570"/>
        <end position="2661"/>
    </location>
</feature>
<feature type="domain" description="Ig-like" evidence="8">
    <location>
        <begin position="2188"/>
        <end position="2282"/>
    </location>
</feature>
<feature type="domain" description="Ig-like" evidence="8">
    <location>
        <begin position="2304"/>
        <end position="2397"/>
    </location>
</feature>
<evidence type="ECO:0000256" key="3">
    <source>
        <dbReference type="ARBA" id="ARBA00022490"/>
    </source>
</evidence>
<protein>
    <submittedName>
        <fullName evidence="10">Ig-like domain-containing protein</fullName>
    </submittedName>
</protein>
<evidence type="ECO:0000259" key="8">
    <source>
        <dbReference type="PROSITE" id="PS50835"/>
    </source>
</evidence>
<feature type="domain" description="Ig-like" evidence="8">
    <location>
        <begin position="3500"/>
        <end position="3591"/>
    </location>
</feature>
<name>A0A914H0K8_GLORO</name>
<feature type="domain" description="Ig-like" evidence="8">
    <location>
        <begin position="3636"/>
        <end position="3727"/>
    </location>
</feature>
<dbReference type="GO" id="GO:0060298">
    <property type="term" value="P:positive regulation of sarcomere organization"/>
    <property type="evidence" value="ECO:0007669"/>
    <property type="project" value="UniProtKB-ARBA"/>
</dbReference>
<evidence type="ECO:0000256" key="4">
    <source>
        <dbReference type="ARBA" id="ARBA00022737"/>
    </source>
</evidence>
<comment type="similarity">
    <text evidence="2">Belongs to the protein kinase superfamily. CAMK Ser/Thr protein kinase family.</text>
</comment>
<dbReference type="FunFam" id="2.60.40.10:FF:000697">
    <property type="entry name" value="titin isoform X1"/>
    <property type="match status" value="1"/>
</dbReference>
<evidence type="ECO:0000256" key="2">
    <source>
        <dbReference type="ARBA" id="ARBA00006692"/>
    </source>
</evidence>
<feature type="region of interest" description="Disordered" evidence="7">
    <location>
        <begin position="4230"/>
        <end position="4295"/>
    </location>
</feature>
<dbReference type="SUPFAM" id="SSF48726">
    <property type="entry name" value="Immunoglobulin"/>
    <property type="match status" value="33"/>
</dbReference>
<dbReference type="SMART" id="SM00409">
    <property type="entry name" value="IG"/>
    <property type="match status" value="33"/>
</dbReference>
<dbReference type="GO" id="GO:0019899">
    <property type="term" value="F:enzyme binding"/>
    <property type="evidence" value="ECO:0007669"/>
    <property type="project" value="UniProtKB-ARBA"/>
</dbReference>
<dbReference type="FunFam" id="2.60.40.10:FF:000080">
    <property type="entry name" value="Myosin light chain kinase, smooth muscle"/>
    <property type="match status" value="1"/>
</dbReference>
<proteinExistence type="inferred from homology"/>
<dbReference type="InterPro" id="IPR003599">
    <property type="entry name" value="Ig_sub"/>
</dbReference>
<feature type="domain" description="Ig-like" evidence="8">
    <location>
        <begin position="2835"/>
        <end position="2926"/>
    </location>
</feature>
<dbReference type="Pfam" id="PF07679">
    <property type="entry name" value="I-set"/>
    <property type="match status" value="33"/>
</dbReference>
<keyword evidence="6" id="KW-0393">Immunoglobulin domain</keyword>
<dbReference type="FunFam" id="2.60.40.10:FF:000032">
    <property type="entry name" value="palladin isoform X1"/>
    <property type="match status" value="2"/>
</dbReference>
<feature type="region of interest" description="Disordered" evidence="7">
    <location>
        <begin position="438"/>
        <end position="490"/>
    </location>
</feature>
<feature type="domain" description="Ig-like" evidence="8">
    <location>
        <begin position="1255"/>
        <end position="1346"/>
    </location>
</feature>
<feature type="domain" description="Ig-like" evidence="8">
    <location>
        <begin position="1521"/>
        <end position="1613"/>
    </location>
</feature>
<feature type="domain" description="Ig-like" evidence="8">
    <location>
        <begin position="1787"/>
        <end position="1882"/>
    </location>
</feature>
<feature type="domain" description="Ig-like" evidence="8">
    <location>
        <begin position="3230"/>
        <end position="3321"/>
    </location>
</feature>
<dbReference type="GO" id="GO:0031672">
    <property type="term" value="C:A band"/>
    <property type="evidence" value="ECO:0007669"/>
    <property type="project" value="UniProtKB-ARBA"/>
</dbReference>
<evidence type="ECO:0000256" key="1">
    <source>
        <dbReference type="ARBA" id="ARBA00004657"/>
    </source>
</evidence>
<feature type="compositionally biased region" description="Low complexity" evidence="7">
    <location>
        <begin position="4281"/>
        <end position="4291"/>
    </location>
</feature>
<reference evidence="10" key="1">
    <citation type="submission" date="2022-11" db="UniProtKB">
        <authorList>
            <consortium name="WormBaseParasite"/>
        </authorList>
    </citation>
    <scope>IDENTIFICATION</scope>
</reference>
<feature type="domain" description="Ig-like" evidence="8">
    <location>
        <begin position="3364"/>
        <end position="3457"/>
    </location>
</feature>
<dbReference type="InterPro" id="IPR013098">
    <property type="entry name" value="Ig_I-set"/>
</dbReference>
<feature type="domain" description="Ig-like" evidence="8">
    <location>
        <begin position="2967"/>
        <end position="3057"/>
    </location>
</feature>
<dbReference type="SMART" id="SM00408">
    <property type="entry name" value="IGc2"/>
    <property type="match status" value="23"/>
</dbReference>
<dbReference type="FunFam" id="2.60.40.10:FF:000425">
    <property type="entry name" value="Myosin light chain kinase"/>
    <property type="match status" value="3"/>
</dbReference>
<feature type="compositionally biased region" description="Low complexity" evidence="7">
    <location>
        <begin position="439"/>
        <end position="470"/>
    </location>
</feature>
<feature type="domain" description="Ig-like" evidence="8">
    <location>
        <begin position="4482"/>
        <end position="4572"/>
    </location>
</feature>